<name>A0A543BQX4_9MICO</name>
<organism evidence="1 2">
    <name type="scientific">Microbacterium saperdae</name>
    <dbReference type="NCBI Taxonomy" id="69368"/>
    <lineage>
        <taxon>Bacteria</taxon>
        <taxon>Bacillati</taxon>
        <taxon>Actinomycetota</taxon>
        <taxon>Actinomycetes</taxon>
        <taxon>Micrococcales</taxon>
        <taxon>Microbacteriaceae</taxon>
        <taxon>Microbacterium</taxon>
    </lineage>
</organism>
<comment type="caution">
    <text evidence="1">The sequence shown here is derived from an EMBL/GenBank/DDBJ whole genome shotgun (WGS) entry which is preliminary data.</text>
</comment>
<gene>
    <name evidence="1" type="ORF">FB560_2884</name>
</gene>
<evidence type="ECO:0000313" key="1">
    <source>
        <dbReference type="EMBL" id="TQL87217.1"/>
    </source>
</evidence>
<dbReference type="Proteomes" id="UP000317209">
    <property type="component" value="Unassembled WGS sequence"/>
</dbReference>
<dbReference type="InterPro" id="IPR011231">
    <property type="entry name" value="Phage_VT1-Sakai_H0018"/>
</dbReference>
<dbReference type="AlphaFoldDB" id="A0A543BQX4"/>
<sequence>MVAKSYLPLFRPGDTVTFGVTTAVAAGQVVELGTADSSVAPAAAASAKVVGVAGHDAAVGDKVTVEVAKPIHELKAVGAITRGQRLETAAAGGVRTLAAGTAVFLAITSAADGALVRAIQL</sequence>
<dbReference type="RefSeq" id="WP_141872994.1">
    <property type="nucleotide sequence ID" value="NZ_VFOX01000001.1"/>
</dbReference>
<dbReference type="EMBL" id="VFOX01000001">
    <property type="protein sequence ID" value="TQL87217.1"/>
    <property type="molecule type" value="Genomic_DNA"/>
</dbReference>
<accession>A0A543BQX4</accession>
<dbReference type="OrthoDB" id="5083907at2"/>
<proteinExistence type="predicted"/>
<dbReference type="Pfam" id="PF09956">
    <property type="entry name" value="Phage_cement_2"/>
    <property type="match status" value="1"/>
</dbReference>
<keyword evidence="2" id="KW-1185">Reference proteome</keyword>
<evidence type="ECO:0000313" key="2">
    <source>
        <dbReference type="Proteomes" id="UP000317209"/>
    </source>
</evidence>
<protein>
    <submittedName>
        <fullName evidence="1">Uncharacterized protein DUF2190</fullName>
    </submittedName>
</protein>
<reference evidence="1 2" key="1">
    <citation type="submission" date="2019-06" db="EMBL/GenBank/DDBJ databases">
        <title>Sequencing the genomes of 1000 actinobacteria strains.</title>
        <authorList>
            <person name="Klenk H.-P."/>
        </authorList>
    </citation>
    <scope>NUCLEOTIDE SEQUENCE [LARGE SCALE GENOMIC DNA]</scope>
    <source>
        <strain evidence="1 2">DSM 20169</strain>
    </source>
</reference>